<gene>
    <name evidence="2" type="ORF">ERS852444_02181</name>
</gene>
<dbReference type="Proteomes" id="UP000095453">
    <property type="component" value="Unassembled WGS sequence"/>
</dbReference>
<evidence type="ECO:0000256" key="1">
    <source>
        <dbReference type="SAM" id="MobiDB-lite"/>
    </source>
</evidence>
<dbReference type="AlphaFoldDB" id="A0A173UNG2"/>
<reference evidence="2 3" key="1">
    <citation type="submission" date="2015-09" db="EMBL/GenBank/DDBJ databases">
        <authorList>
            <consortium name="Pathogen Informatics"/>
        </authorList>
    </citation>
    <scope>NUCLEOTIDE SEQUENCE [LARGE SCALE GENOMIC DNA]</scope>
    <source>
        <strain evidence="2 3">2789STDY5608887</strain>
    </source>
</reference>
<protein>
    <submittedName>
        <fullName evidence="2">Uncharacterized protein</fullName>
    </submittedName>
</protein>
<evidence type="ECO:0000313" key="3">
    <source>
        <dbReference type="Proteomes" id="UP000095453"/>
    </source>
</evidence>
<evidence type="ECO:0000313" key="2">
    <source>
        <dbReference type="EMBL" id="CUN16552.1"/>
    </source>
</evidence>
<sequence length="66" mass="7372">MGDIVKKNNTMPIVPTTKPDKVETYGGKQTARVTKIFKQSDGSTVKATRKINKDGSITDKIEHRHM</sequence>
<organism evidence="2 3">
    <name type="scientific">Roseburia inulinivorans</name>
    <dbReference type="NCBI Taxonomy" id="360807"/>
    <lineage>
        <taxon>Bacteria</taxon>
        <taxon>Bacillati</taxon>
        <taxon>Bacillota</taxon>
        <taxon>Clostridia</taxon>
        <taxon>Lachnospirales</taxon>
        <taxon>Lachnospiraceae</taxon>
        <taxon>Roseburia</taxon>
    </lineage>
</organism>
<dbReference type="EMBL" id="CYXX01000016">
    <property type="protein sequence ID" value="CUN16552.1"/>
    <property type="molecule type" value="Genomic_DNA"/>
</dbReference>
<dbReference type="RefSeq" id="WP_055169903.1">
    <property type="nucleotide sequence ID" value="NZ_CYXX01000016.1"/>
</dbReference>
<proteinExistence type="predicted"/>
<accession>A0A173UNG2</accession>
<name>A0A173UNG2_9FIRM</name>
<feature type="region of interest" description="Disordered" evidence="1">
    <location>
        <begin position="1"/>
        <end position="26"/>
    </location>
</feature>